<dbReference type="AlphaFoldDB" id="A0A1G7J2V9"/>
<proteinExistence type="predicted"/>
<evidence type="ECO:0000313" key="3">
    <source>
        <dbReference type="EMBL" id="SDF19221.1"/>
    </source>
</evidence>
<dbReference type="NCBIfam" id="NF033504">
    <property type="entry name" value="Ni_dep_LarA"/>
    <property type="match status" value="1"/>
</dbReference>
<name>A0A1G7J2V9_9FIRM</name>
<protein>
    <submittedName>
        <fullName evidence="3">Nickel-dependent lactate racemase</fullName>
    </submittedName>
</protein>
<feature type="domain" description="Lactate racemase C-terminal" evidence="2">
    <location>
        <begin position="284"/>
        <end position="422"/>
    </location>
</feature>
<dbReference type="Proteomes" id="UP000243333">
    <property type="component" value="Unassembled WGS sequence"/>
</dbReference>
<feature type="domain" description="LarA-like N-terminal" evidence="1">
    <location>
        <begin position="9"/>
        <end position="207"/>
    </location>
</feature>
<dbReference type="InterPro" id="IPR043166">
    <property type="entry name" value="LarA-like_C"/>
</dbReference>
<dbReference type="RefSeq" id="WP_093688217.1">
    <property type="nucleotide sequence ID" value="NZ_FNBU01000004.1"/>
</dbReference>
<dbReference type="Pfam" id="PF09861">
    <property type="entry name" value="Lar_N"/>
    <property type="match status" value="1"/>
</dbReference>
<dbReference type="PANTHER" id="PTHR33171">
    <property type="entry name" value="LAR_N DOMAIN-CONTAINING PROTEIN"/>
    <property type="match status" value="1"/>
</dbReference>
<dbReference type="Gene3D" id="3.40.50.11440">
    <property type="match status" value="1"/>
</dbReference>
<dbReference type="Pfam" id="PF21113">
    <property type="entry name" value="LarA_C"/>
    <property type="match status" value="1"/>
</dbReference>
<reference evidence="4" key="1">
    <citation type="submission" date="2016-10" db="EMBL/GenBank/DDBJ databases">
        <authorList>
            <person name="Varghese N."/>
            <person name="Submissions S."/>
        </authorList>
    </citation>
    <scope>NUCLEOTIDE SEQUENCE [LARGE SCALE GENOMIC DNA]</scope>
    <source>
        <strain evidence="4">DSM 23256</strain>
    </source>
</reference>
<dbReference type="InterPro" id="IPR018657">
    <property type="entry name" value="LarA-like_N"/>
</dbReference>
<dbReference type="InterPro" id="IPR048520">
    <property type="entry name" value="LarA_C"/>
</dbReference>
<dbReference type="GO" id="GO:0050043">
    <property type="term" value="F:lactate racemase activity"/>
    <property type="evidence" value="ECO:0007669"/>
    <property type="project" value="InterPro"/>
</dbReference>
<dbReference type="STRING" id="1123285.SAMN05660235_00727"/>
<dbReference type="InterPro" id="IPR048068">
    <property type="entry name" value="LarA-like"/>
</dbReference>
<dbReference type="Gene3D" id="3.90.226.30">
    <property type="match status" value="1"/>
</dbReference>
<organism evidence="3 4">
    <name type="scientific">Sporolituus thermophilus DSM 23256</name>
    <dbReference type="NCBI Taxonomy" id="1123285"/>
    <lineage>
        <taxon>Bacteria</taxon>
        <taxon>Bacillati</taxon>
        <taxon>Bacillota</taxon>
        <taxon>Negativicutes</taxon>
        <taxon>Selenomonadales</taxon>
        <taxon>Sporomusaceae</taxon>
        <taxon>Sporolituus</taxon>
    </lineage>
</organism>
<evidence type="ECO:0000259" key="1">
    <source>
        <dbReference type="Pfam" id="PF09861"/>
    </source>
</evidence>
<sequence length="431" mass="47054">MLKEFSLGFGDSQIKVALPEEKIINVVEGKPVAPITDVPAAVREALNNPIGTPPLKEVVKAGDKVAIIASDITRMWVKHDQFLPVLLDELNAAGVPDRDIKLVVGLGAHRRHTDKENVRVYGQQVVDRIEIVQSYAPAEEDFVYVGKTSRGVETYLNKHVVNADKVILTGGIVYHLMAGFGGGRKAIMPGVSGYATIQGNHSYCLHDEVGKGISPHCVSGKLEGNNMHEDMTEMAAMLNPAFLLNAVFTPEGQFARFVAGHWYDAWREGCRTVEEIFGVPVKGKADLVIASAGGFPKDINLYQGSKTIDNAFMAVKEDGVIILLLECRDIMEPPDFSGWFNYESLYDREVALRKGFTVPGFIALKCGLMAAKVPHIVVTLPENKAFVEKAGMIAVTTIEEAMALAEQKLGRKDYTITVMPHAANTVPLVQE</sequence>
<keyword evidence="4" id="KW-1185">Reference proteome</keyword>
<evidence type="ECO:0000259" key="2">
    <source>
        <dbReference type="Pfam" id="PF21113"/>
    </source>
</evidence>
<dbReference type="InterPro" id="IPR047926">
    <property type="entry name" value="Ni_dep_LarA"/>
</dbReference>
<dbReference type="PANTHER" id="PTHR33171:SF17">
    <property type="entry name" value="LARA-LIKE N-TERMINAL DOMAIN-CONTAINING PROTEIN"/>
    <property type="match status" value="1"/>
</dbReference>
<gene>
    <name evidence="3" type="ORF">SAMN05660235_00727</name>
</gene>
<accession>A0A1G7J2V9</accession>
<evidence type="ECO:0000313" key="4">
    <source>
        <dbReference type="Proteomes" id="UP000243333"/>
    </source>
</evidence>
<dbReference type="OrthoDB" id="9770545at2"/>
<dbReference type="EMBL" id="FNBU01000004">
    <property type="protein sequence ID" value="SDF19221.1"/>
    <property type="molecule type" value="Genomic_DNA"/>
</dbReference>